<dbReference type="PANTHER" id="PTHR22028">
    <property type="entry name" value="SFI1 SPINDLE BODY DOMAIN-CONTAINING PROTEIN-RELATED"/>
    <property type="match status" value="1"/>
</dbReference>
<dbReference type="GeneTree" id="ENSGT00940000166668"/>
<dbReference type="AlphaFoldDB" id="A0A3Q4HFF2"/>
<evidence type="ECO:0000313" key="2">
    <source>
        <dbReference type="Proteomes" id="UP000261580"/>
    </source>
</evidence>
<dbReference type="OMA" id="WINYISC"/>
<dbReference type="Bgee" id="ENSNBRG00000015901">
    <property type="expression patterns" value="Expressed in testis and 7 other cell types or tissues"/>
</dbReference>
<reference evidence="1" key="2">
    <citation type="submission" date="2025-09" db="UniProtKB">
        <authorList>
            <consortium name="Ensembl"/>
        </authorList>
    </citation>
    <scope>IDENTIFICATION</scope>
</reference>
<keyword evidence="2" id="KW-1185">Reference proteome</keyword>
<reference evidence="1" key="1">
    <citation type="submission" date="2025-08" db="UniProtKB">
        <authorList>
            <consortium name="Ensembl"/>
        </authorList>
    </citation>
    <scope>IDENTIFICATION</scope>
</reference>
<accession>A0A3Q4HFF2</accession>
<dbReference type="STRING" id="32507.ENSNBRP00000020681"/>
<dbReference type="Proteomes" id="UP000261580">
    <property type="component" value="Unassembled WGS sequence"/>
</dbReference>
<dbReference type="GO" id="GO:0019902">
    <property type="term" value="F:phosphatase binding"/>
    <property type="evidence" value="ECO:0007669"/>
    <property type="project" value="TreeGrafter"/>
</dbReference>
<evidence type="ECO:0008006" key="3">
    <source>
        <dbReference type="Google" id="ProtNLM"/>
    </source>
</evidence>
<evidence type="ECO:0000313" key="1">
    <source>
        <dbReference type="Ensembl" id="ENSNBRP00000020681.1"/>
    </source>
</evidence>
<protein>
    <recommendedName>
        <fullName evidence="3">Sfi1 spindle body domain-containing protein</fullName>
    </recommendedName>
</protein>
<sequence length="257" mass="31656">MQSSGGNSDPVRPRLNYVRSRGEAKQVRKVHIRKVAYRVGYSWNKGGRLKELRIRHLARKFLKIWIQNTFGRVLPHEAKLHYNRVVLRRTFEGWRDEWWSSRREWSLNMRADCHYRYYLCNWTLHSWRMFVCLQREKKMQQQKAQSFADKQRMRLVLDRWEVFTEMRRLKSRMLESALEQYRLSAMHHLIYFVLKAWLQWKEMHTAASCQKEKESRAAFHFISRLKRRALHQWIRYVSYRHTKKETQGHYKIPTQLS</sequence>
<dbReference type="PANTHER" id="PTHR22028:SF4">
    <property type="entry name" value="PROTEIN SFI1 HOMOLOG"/>
    <property type="match status" value="1"/>
</dbReference>
<dbReference type="Ensembl" id="ENSNBRT00000021241.1">
    <property type="protein sequence ID" value="ENSNBRP00000020681.1"/>
    <property type="gene ID" value="ENSNBRG00000015901.1"/>
</dbReference>
<name>A0A3Q4HFF2_NEOBR</name>
<organism evidence="1 2">
    <name type="scientific">Neolamprologus brichardi</name>
    <name type="common">Fairy cichlid</name>
    <name type="synonym">Lamprologus brichardi</name>
    <dbReference type="NCBI Taxonomy" id="32507"/>
    <lineage>
        <taxon>Eukaryota</taxon>
        <taxon>Metazoa</taxon>
        <taxon>Chordata</taxon>
        <taxon>Craniata</taxon>
        <taxon>Vertebrata</taxon>
        <taxon>Euteleostomi</taxon>
        <taxon>Actinopterygii</taxon>
        <taxon>Neopterygii</taxon>
        <taxon>Teleostei</taxon>
        <taxon>Neoteleostei</taxon>
        <taxon>Acanthomorphata</taxon>
        <taxon>Ovalentaria</taxon>
        <taxon>Cichlomorphae</taxon>
        <taxon>Cichliformes</taxon>
        <taxon>Cichlidae</taxon>
        <taxon>African cichlids</taxon>
        <taxon>Pseudocrenilabrinae</taxon>
        <taxon>Lamprologini</taxon>
        <taxon>Neolamprologus</taxon>
    </lineage>
</organism>
<proteinExistence type="predicted"/>
<dbReference type="InterPro" id="IPR052270">
    <property type="entry name" value="CACF_protein"/>
</dbReference>